<dbReference type="SUPFAM" id="SSF53807">
    <property type="entry name" value="Helical backbone' metal receptor"/>
    <property type="match status" value="1"/>
</dbReference>
<evidence type="ECO:0000256" key="7">
    <source>
        <dbReference type="SAM" id="SignalP"/>
    </source>
</evidence>
<protein>
    <submittedName>
        <fullName evidence="9">ABC transporter</fullName>
    </submittedName>
</protein>
<reference evidence="9 10" key="1">
    <citation type="submission" date="2018-04" db="EMBL/GenBank/DDBJ databases">
        <title>Sphingobacterium cortibacter sp. nov.</title>
        <authorList>
            <person name="Li Y."/>
        </authorList>
    </citation>
    <scope>NUCLEOTIDE SEQUENCE [LARGE SCALE GENOMIC DNA]</scope>
    <source>
        <strain evidence="9 10">2c-3</strain>
    </source>
</reference>
<evidence type="ECO:0000256" key="5">
    <source>
        <dbReference type="ARBA" id="ARBA00022729"/>
    </source>
</evidence>
<keyword evidence="10" id="KW-1185">Reference proteome</keyword>
<keyword evidence="5 7" id="KW-0732">Signal</keyword>
<evidence type="ECO:0000313" key="10">
    <source>
        <dbReference type="Proteomes" id="UP000245627"/>
    </source>
</evidence>
<dbReference type="PANTHER" id="PTHR30532">
    <property type="entry name" value="IRON III DICITRATE-BINDING PERIPLASMIC PROTEIN"/>
    <property type="match status" value="1"/>
</dbReference>
<dbReference type="CDD" id="cd01140">
    <property type="entry name" value="FatB"/>
    <property type="match status" value="1"/>
</dbReference>
<dbReference type="EMBL" id="QDKG01000001">
    <property type="protein sequence ID" value="PVH26086.1"/>
    <property type="molecule type" value="Genomic_DNA"/>
</dbReference>
<organism evidence="9 10">
    <name type="scientific">Sphingobacterium corticibacter</name>
    <dbReference type="NCBI Taxonomy" id="2171749"/>
    <lineage>
        <taxon>Bacteria</taxon>
        <taxon>Pseudomonadati</taxon>
        <taxon>Bacteroidota</taxon>
        <taxon>Sphingobacteriia</taxon>
        <taxon>Sphingobacteriales</taxon>
        <taxon>Sphingobacteriaceae</taxon>
        <taxon>Sphingobacterium</taxon>
    </lineage>
</organism>
<comment type="caution">
    <text evidence="9">The sequence shown here is derived from an EMBL/GenBank/DDBJ whole genome shotgun (WGS) entry which is preliminary data.</text>
</comment>
<feature type="signal peptide" evidence="7">
    <location>
        <begin position="1"/>
        <end position="22"/>
    </location>
</feature>
<evidence type="ECO:0000256" key="4">
    <source>
        <dbReference type="ARBA" id="ARBA00022496"/>
    </source>
</evidence>
<dbReference type="OrthoDB" id="63946at2"/>
<keyword evidence="6" id="KW-0175">Coiled coil</keyword>
<comment type="subcellular location">
    <subcellularLocation>
        <location evidence="1">Cell envelope</location>
    </subcellularLocation>
</comment>
<sequence length="313" mass="34491">MKNLLKLASIACLLFTIVSCNNSSSENENTASDSTVISHKLGNTTIYGQPTKIVVFDFGSLETLNELGIKPVGIPKNYTPDHLAALKDDAQVADAGGLMEPNFEKINSLAPDLIIISPRQERFYDEFVKIAPTVFVDIDNSNYMKSFEENSLMLGKLVGQEEVVKEKIAATKEKLKQAQEQLKSNTENALIAMHNNGRFSVYGAGSRFGFIHAELGVKPAVDQLEEATHGQKVSNEFIVETDPDYLFIVDRNEAVKGKGADKSEIENKLIQQTKAYKQGHIVYLNPQVWYLSGGGITSTNMMIDEALNVLKKG</sequence>
<proteinExistence type="inferred from homology"/>
<dbReference type="GO" id="GO:0030288">
    <property type="term" value="C:outer membrane-bounded periplasmic space"/>
    <property type="evidence" value="ECO:0007669"/>
    <property type="project" value="TreeGrafter"/>
</dbReference>
<dbReference type="Gene3D" id="3.40.50.1980">
    <property type="entry name" value="Nitrogenase molybdenum iron protein domain"/>
    <property type="match status" value="2"/>
</dbReference>
<dbReference type="InterPro" id="IPR002491">
    <property type="entry name" value="ABC_transptr_periplasmic_BD"/>
</dbReference>
<evidence type="ECO:0000313" key="9">
    <source>
        <dbReference type="EMBL" id="PVH26086.1"/>
    </source>
</evidence>
<keyword evidence="4" id="KW-0410">Iron transport</keyword>
<evidence type="ECO:0000256" key="1">
    <source>
        <dbReference type="ARBA" id="ARBA00004196"/>
    </source>
</evidence>
<name>A0A2T8HKW8_9SPHI</name>
<accession>A0A2T8HKW8</accession>
<keyword evidence="4" id="KW-0406">Ion transport</keyword>
<dbReference type="InterPro" id="IPR051313">
    <property type="entry name" value="Bact_iron-sidero_bind"/>
</dbReference>
<evidence type="ECO:0000256" key="3">
    <source>
        <dbReference type="ARBA" id="ARBA00022448"/>
    </source>
</evidence>
<dbReference type="Pfam" id="PF01497">
    <property type="entry name" value="Peripla_BP_2"/>
    <property type="match status" value="1"/>
</dbReference>
<evidence type="ECO:0000256" key="2">
    <source>
        <dbReference type="ARBA" id="ARBA00008814"/>
    </source>
</evidence>
<keyword evidence="4" id="KW-0408">Iron</keyword>
<feature type="chain" id="PRO_5015642583" evidence="7">
    <location>
        <begin position="23"/>
        <end position="313"/>
    </location>
</feature>
<dbReference type="PROSITE" id="PS51257">
    <property type="entry name" value="PROKAR_LIPOPROTEIN"/>
    <property type="match status" value="1"/>
</dbReference>
<evidence type="ECO:0000256" key="6">
    <source>
        <dbReference type="SAM" id="Coils"/>
    </source>
</evidence>
<feature type="domain" description="Fe/B12 periplasmic-binding" evidence="8">
    <location>
        <begin position="52"/>
        <end position="313"/>
    </location>
</feature>
<feature type="coiled-coil region" evidence="6">
    <location>
        <begin position="161"/>
        <end position="188"/>
    </location>
</feature>
<keyword evidence="3" id="KW-0813">Transport</keyword>
<dbReference type="AlphaFoldDB" id="A0A2T8HKW8"/>
<evidence type="ECO:0000259" key="8">
    <source>
        <dbReference type="PROSITE" id="PS50983"/>
    </source>
</evidence>
<comment type="similarity">
    <text evidence="2">Belongs to the bacterial solute-binding protein 8 family.</text>
</comment>
<dbReference type="RefSeq" id="WP_116773932.1">
    <property type="nucleotide sequence ID" value="NZ_QDKG01000001.1"/>
</dbReference>
<dbReference type="InterPro" id="IPR033870">
    <property type="entry name" value="FatB"/>
</dbReference>
<dbReference type="GO" id="GO:1901678">
    <property type="term" value="P:iron coordination entity transport"/>
    <property type="evidence" value="ECO:0007669"/>
    <property type="project" value="UniProtKB-ARBA"/>
</dbReference>
<gene>
    <name evidence="9" type="ORF">DC487_00225</name>
</gene>
<dbReference type="PANTHER" id="PTHR30532:SF28">
    <property type="entry name" value="PETROBACTIN-BINDING PROTEIN YCLQ"/>
    <property type="match status" value="1"/>
</dbReference>
<dbReference type="PROSITE" id="PS50983">
    <property type="entry name" value="FE_B12_PBP"/>
    <property type="match status" value="1"/>
</dbReference>
<dbReference type="Proteomes" id="UP000245627">
    <property type="component" value="Unassembled WGS sequence"/>
</dbReference>